<dbReference type="EMBL" id="KQ257466">
    <property type="protein sequence ID" value="KNC96917.1"/>
    <property type="molecule type" value="Genomic_DNA"/>
</dbReference>
<dbReference type="STRING" id="645134.A0A0L0H6Q0"/>
<dbReference type="Pfam" id="PF08613">
    <property type="entry name" value="Cyclin"/>
    <property type="match status" value="1"/>
</dbReference>
<dbReference type="InParanoid" id="A0A0L0H6Q0"/>
<evidence type="ECO:0008006" key="3">
    <source>
        <dbReference type="Google" id="ProtNLM"/>
    </source>
</evidence>
<dbReference type="VEuPathDB" id="FungiDB:SPPG_07743"/>
<dbReference type="GO" id="GO:0000307">
    <property type="term" value="C:cyclin-dependent protein kinase holoenzyme complex"/>
    <property type="evidence" value="ECO:0007669"/>
    <property type="project" value="TreeGrafter"/>
</dbReference>
<gene>
    <name evidence="1" type="ORF">SPPG_07743</name>
</gene>
<dbReference type="GeneID" id="27690940"/>
<dbReference type="InterPro" id="IPR036915">
    <property type="entry name" value="Cyclin-like_sf"/>
</dbReference>
<dbReference type="AlphaFoldDB" id="A0A0L0H6Q0"/>
<evidence type="ECO:0000313" key="2">
    <source>
        <dbReference type="Proteomes" id="UP000053201"/>
    </source>
</evidence>
<dbReference type="CDD" id="cd20557">
    <property type="entry name" value="CYCLIN_ScPCL1-like"/>
    <property type="match status" value="1"/>
</dbReference>
<organism evidence="1 2">
    <name type="scientific">Spizellomyces punctatus (strain DAOM BR117)</name>
    <dbReference type="NCBI Taxonomy" id="645134"/>
    <lineage>
        <taxon>Eukaryota</taxon>
        <taxon>Fungi</taxon>
        <taxon>Fungi incertae sedis</taxon>
        <taxon>Chytridiomycota</taxon>
        <taxon>Chytridiomycota incertae sedis</taxon>
        <taxon>Chytridiomycetes</taxon>
        <taxon>Spizellomycetales</taxon>
        <taxon>Spizellomycetaceae</taxon>
        <taxon>Spizellomyces</taxon>
    </lineage>
</organism>
<name>A0A0L0H6Q0_SPIPD</name>
<dbReference type="OrthoDB" id="286814at2759"/>
<dbReference type="SUPFAM" id="SSF47954">
    <property type="entry name" value="Cyclin-like"/>
    <property type="match status" value="1"/>
</dbReference>
<evidence type="ECO:0000313" key="1">
    <source>
        <dbReference type="EMBL" id="KNC96917.1"/>
    </source>
</evidence>
<dbReference type="InterPro" id="IPR013922">
    <property type="entry name" value="Cyclin_PHO80-like"/>
</dbReference>
<dbReference type="PANTHER" id="PTHR15615">
    <property type="match status" value="1"/>
</dbReference>
<dbReference type="Proteomes" id="UP000053201">
    <property type="component" value="Unassembled WGS sequence"/>
</dbReference>
<dbReference type="GO" id="GO:0019901">
    <property type="term" value="F:protein kinase binding"/>
    <property type="evidence" value="ECO:0007669"/>
    <property type="project" value="InterPro"/>
</dbReference>
<dbReference type="Gene3D" id="1.10.472.10">
    <property type="entry name" value="Cyclin-like"/>
    <property type="match status" value="1"/>
</dbReference>
<dbReference type="eggNOG" id="KOG1674">
    <property type="taxonomic scope" value="Eukaryota"/>
</dbReference>
<dbReference type="GO" id="GO:0016538">
    <property type="term" value="F:cyclin-dependent protein serine/threonine kinase regulator activity"/>
    <property type="evidence" value="ECO:0007669"/>
    <property type="project" value="TreeGrafter"/>
</dbReference>
<dbReference type="RefSeq" id="XP_016604957.1">
    <property type="nucleotide sequence ID" value="XM_016755901.1"/>
</dbReference>
<protein>
    <recommendedName>
        <fullName evidence="3">Cyclin N-terminal domain-containing protein</fullName>
    </recommendedName>
</protein>
<reference evidence="1 2" key="1">
    <citation type="submission" date="2009-08" db="EMBL/GenBank/DDBJ databases">
        <title>The Genome Sequence of Spizellomyces punctatus strain DAOM BR117.</title>
        <authorList>
            <consortium name="The Broad Institute Genome Sequencing Platform"/>
            <person name="Russ C."/>
            <person name="Cuomo C."/>
            <person name="Shea T."/>
            <person name="Young S.K."/>
            <person name="Zeng Q."/>
            <person name="Koehrsen M."/>
            <person name="Haas B."/>
            <person name="Borodovsky M."/>
            <person name="Guigo R."/>
            <person name="Alvarado L."/>
            <person name="Berlin A."/>
            <person name="Bochicchio J."/>
            <person name="Borenstein D."/>
            <person name="Chapman S."/>
            <person name="Chen Z."/>
            <person name="Engels R."/>
            <person name="Freedman E."/>
            <person name="Gellesch M."/>
            <person name="Goldberg J."/>
            <person name="Griggs A."/>
            <person name="Gujja S."/>
            <person name="Heiman D."/>
            <person name="Hepburn T."/>
            <person name="Howarth C."/>
            <person name="Jen D."/>
            <person name="Larson L."/>
            <person name="Lewis B."/>
            <person name="Mehta T."/>
            <person name="Park D."/>
            <person name="Pearson M."/>
            <person name="Roberts A."/>
            <person name="Saif S."/>
            <person name="Shenoy N."/>
            <person name="Sisk P."/>
            <person name="Stolte C."/>
            <person name="Sykes S."/>
            <person name="Thomson T."/>
            <person name="Walk T."/>
            <person name="White J."/>
            <person name="Yandava C."/>
            <person name="Burger G."/>
            <person name="Gray M.W."/>
            <person name="Holland P.W.H."/>
            <person name="King N."/>
            <person name="Lang F.B.F."/>
            <person name="Roger A.J."/>
            <person name="Ruiz-Trillo I."/>
            <person name="Lander E."/>
            <person name="Nusbaum C."/>
        </authorList>
    </citation>
    <scope>NUCLEOTIDE SEQUENCE [LARGE SCALE GENOMIC DNA]</scope>
    <source>
        <strain evidence="1 2">DAOM BR117</strain>
    </source>
</reference>
<dbReference type="GO" id="GO:0005634">
    <property type="term" value="C:nucleus"/>
    <property type="evidence" value="ECO:0007669"/>
    <property type="project" value="TreeGrafter"/>
</dbReference>
<keyword evidence="2" id="KW-1185">Reference proteome</keyword>
<proteinExistence type="predicted"/>
<accession>A0A0L0H6Q0</accession>
<sequence>MDVPRNVNAAPPAAAEPFWQLQPQTWKRQFNMSVLSNTTVYDESCVQTQNECPATPKPISPAEIFSRKADFVESLVDTAVKLLQMSWKNNAQPSKARLVPLKIFIEEILKRSRTSFSTLQLCLLYLVRFKHHLPAYTRTLAAEAASGISTGPKKAHPSCCCRRMFLSALIVAAKYVQDRNYSNKAWSKISGLPVEEITCNEREFLRCINWKLYVSYRSFVTWSTMLLNVAHQIRIEKLGPDATGGAMLVVVGKNPDGTNRFAVHRESKVCEKEVAVQPLATTDVPLTPPTEQDVLVDTQGPQMYPSTDLGAGCYYPSPETVAGDEMESSNVKIAGVKRKLDDVGNDEQDMVLRSGQGMESMVW</sequence>
<dbReference type="FunCoup" id="A0A0L0H6Q0">
    <property type="interactions" value="3"/>
</dbReference>
<dbReference type="PANTHER" id="PTHR15615:SF36">
    <property type="entry name" value="PHO85 CYCLIN-5"/>
    <property type="match status" value="1"/>
</dbReference>